<dbReference type="PANTHER" id="PTHR43678:SF1">
    <property type="entry name" value="BETA-N-ACETYLHEXOSAMINIDASE"/>
    <property type="match status" value="1"/>
</dbReference>
<proteinExistence type="inferred from homology"/>
<dbReference type="Gene3D" id="3.30.379.10">
    <property type="entry name" value="Chitobiase/beta-hexosaminidase domain 2-like"/>
    <property type="match status" value="1"/>
</dbReference>
<feature type="compositionally biased region" description="Low complexity" evidence="4">
    <location>
        <begin position="56"/>
        <end position="76"/>
    </location>
</feature>
<dbReference type="SUPFAM" id="SSF51445">
    <property type="entry name" value="(Trans)glycosidases"/>
    <property type="match status" value="1"/>
</dbReference>
<sequence length="562" mass="60741">MSPGASPGRPSGAPSASVSPARRSLPPSGTGPARSPRWLPLRAAAAAAAVLFAATACTGSSSEAESPPTTPTRSYPPSSPPLTIPAVRDFESARGPGWRPGSDSRVVADPDGPLADEARTVAAELDIPHAKGPARQGDLELAIEPDQTGGAEAYRITTGNGQVRITGSADAGVFYGTRTVLQVLRAGSAFPEGTVQDRPDRAQRGLMLDIARKHFSAGWIEDRIREIADLKYNQLGLHFSDDQGFRIESETHPDIVSEQHLTKKQLRRILDLADRLHVTVIPEIDSPGHLGAVLRANPDLQLRNAQGQPVRGAIDIAKPASAKLIDELLREYSGVFPGRWFHIGADEYPALMARDPEASYPGLAAEARREYGADGKIQDLATAWLNDRAEVVRKADKRPKAWNDGFFNGGSVKPDEDIEVEYWTGKEIGARPPQEYLREGRKVVNVNDEYLYYVLGEPNQFTYPTGERIYASWTPAVLRGTEPVPAKLAGPDRVLGGRFAVWCDLAGAQTEAQVARGIRMPLRALAQKVWDPRKPSRSWAEFQQLAEKTDQAKAAGTGGQGG</sequence>
<evidence type="ECO:0000313" key="7">
    <source>
        <dbReference type="EMBL" id="NJQ00656.1"/>
    </source>
</evidence>
<feature type="domain" description="Glycoside hydrolase family 20 catalytic" evidence="5">
    <location>
        <begin position="204"/>
        <end position="531"/>
    </location>
</feature>
<dbReference type="InterPro" id="IPR015883">
    <property type="entry name" value="Glyco_hydro_20_cat"/>
</dbReference>
<dbReference type="InterPro" id="IPR017853">
    <property type="entry name" value="GH"/>
</dbReference>
<dbReference type="PRINTS" id="PR00738">
    <property type="entry name" value="GLHYDRLASE20"/>
</dbReference>
<feature type="domain" description="Beta-hexosaminidase bacterial type N-terminal" evidence="6">
    <location>
        <begin position="83"/>
        <end position="197"/>
    </location>
</feature>
<gene>
    <name evidence="7" type="ORF">HCK00_08900</name>
</gene>
<evidence type="ECO:0000259" key="6">
    <source>
        <dbReference type="Pfam" id="PF02838"/>
    </source>
</evidence>
<name>A0ABX1BW38_9ACTN</name>
<accession>A0ABX1BW38</accession>
<keyword evidence="2" id="KW-0378">Hydrolase</keyword>
<feature type="region of interest" description="Disordered" evidence="4">
    <location>
        <begin position="1"/>
        <end position="37"/>
    </location>
</feature>
<dbReference type="Pfam" id="PF00728">
    <property type="entry name" value="Glyco_hydro_20"/>
    <property type="match status" value="1"/>
</dbReference>
<reference evidence="7 8" key="1">
    <citation type="submission" date="2020-03" db="EMBL/GenBank/DDBJ databases">
        <title>WGS of actinomycetes isolated from Thailand.</title>
        <authorList>
            <person name="Thawai C."/>
        </authorList>
    </citation>
    <scope>NUCLEOTIDE SEQUENCE [LARGE SCALE GENOMIC DNA]</scope>
    <source>
        <strain evidence="7 8">PLAI 1-29</strain>
    </source>
</reference>
<dbReference type="PANTHER" id="PTHR43678">
    <property type="entry name" value="PUTATIVE (AFU_ORTHOLOGUE AFUA_2G00640)-RELATED"/>
    <property type="match status" value="1"/>
</dbReference>
<dbReference type="InterPro" id="IPR052764">
    <property type="entry name" value="GH20_Enzymes"/>
</dbReference>
<dbReference type="InterPro" id="IPR015882">
    <property type="entry name" value="HEX_bac_N"/>
</dbReference>
<evidence type="ECO:0000259" key="5">
    <source>
        <dbReference type="Pfam" id="PF00728"/>
    </source>
</evidence>
<dbReference type="RefSeq" id="WP_168101365.1">
    <property type="nucleotide sequence ID" value="NZ_JAATEN010000005.1"/>
</dbReference>
<organism evidence="7 8">
    <name type="scientific">Streptomyces zingiberis</name>
    <dbReference type="NCBI Taxonomy" id="2053010"/>
    <lineage>
        <taxon>Bacteria</taxon>
        <taxon>Bacillati</taxon>
        <taxon>Actinomycetota</taxon>
        <taxon>Actinomycetes</taxon>
        <taxon>Kitasatosporales</taxon>
        <taxon>Streptomycetaceae</taxon>
        <taxon>Streptomyces</taxon>
    </lineage>
</organism>
<dbReference type="Pfam" id="PF02838">
    <property type="entry name" value="Glyco_hydro_20b"/>
    <property type="match status" value="1"/>
</dbReference>
<dbReference type="InterPro" id="IPR025705">
    <property type="entry name" value="Beta_hexosaminidase_sua/sub"/>
</dbReference>
<dbReference type="EMBL" id="JAATEN010000005">
    <property type="protein sequence ID" value="NJQ00656.1"/>
    <property type="molecule type" value="Genomic_DNA"/>
</dbReference>
<dbReference type="Gene3D" id="3.20.20.80">
    <property type="entry name" value="Glycosidases"/>
    <property type="match status" value="1"/>
</dbReference>
<evidence type="ECO:0000313" key="8">
    <source>
        <dbReference type="Proteomes" id="UP000695264"/>
    </source>
</evidence>
<feature type="region of interest" description="Disordered" evidence="4">
    <location>
        <begin position="56"/>
        <end position="85"/>
    </location>
</feature>
<comment type="similarity">
    <text evidence="1">Belongs to the glycosyl hydrolase 20 family.</text>
</comment>
<evidence type="ECO:0000256" key="4">
    <source>
        <dbReference type="SAM" id="MobiDB-lite"/>
    </source>
</evidence>
<dbReference type="Proteomes" id="UP000695264">
    <property type="component" value="Unassembled WGS sequence"/>
</dbReference>
<dbReference type="InterPro" id="IPR029018">
    <property type="entry name" value="Hex-like_dom2"/>
</dbReference>
<keyword evidence="8" id="KW-1185">Reference proteome</keyword>
<protein>
    <submittedName>
        <fullName evidence="7">Family 20 glycosylhydrolase</fullName>
    </submittedName>
</protein>
<dbReference type="CDD" id="cd06564">
    <property type="entry name" value="GH20_DspB_LnbB-like"/>
    <property type="match status" value="1"/>
</dbReference>
<evidence type="ECO:0000256" key="3">
    <source>
        <dbReference type="ARBA" id="ARBA00023295"/>
    </source>
</evidence>
<evidence type="ECO:0000256" key="1">
    <source>
        <dbReference type="ARBA" id="ARBA00006285"/>
    </source>
</evidence>
<comment type="caution">
    <text evidence="7">The sequence shown here is derived from an EMBL/GenBank/DDBJ whole genome shotgun (WGS) entry which is preliminary data.</text>
</comment>
<keyword evidence="3" id="KW-0326">Glycosidase</keyword>
<evidence type="ECO:0000256" key="2">
    <source>
        <dbReference type="ARBA" id="ARBA00022801"/>
    </source>
</evidence>
<dbReference type="SUPFAM" id="SSF55545">
    <property type="entry name" value="beta-N-acetylhexosaminidase-like domain"/>
    <property type="match status" value="1"/>
</dbReference>